<keyword evidence="1" id="KW-0472">Membrane</keyword>
<organism evidence="2">
    <name type="scientific">Noctiluca scintillans</name>
    <name type="common">Sea sparkle</name>
    <name type="synonym">Red tide dinoflagellate</name>
    <dbReference type="NCBI Taxonomy" id="2966"/>
    <lineage>
        <taxon>Eukaryota</taxon>
        <taxon>Sar</taxon>
        <taxon>Alveolata</taxon>
        <taxon>Dinophyceae</taxon>
        <taxon>Noctilucales</taxon>
        <taxon>Noctilucaceae</taxon>
        <taxon>Noctiluca</taxon>
    </lineage>
</organism>
<dbReference type="EMBL" id="HBFQ01015078">
    <property type="protein sequence ID" value="CAD8836121.1"/>
    <property type="molecule type" value="Transcribed_RNA"/>
</dbReference>
<name>A0A7S0ZXT0_NOCSC</name>
<evidence type="ECO:0000256" key="1">
    <source>
        <dbReference type="SAM" id="Phobius"/>
    </source>
</evidence>
<sequence length="527" mass="60809">MFRRCYGVHVPSFIFGVVVAICLIQLWVFFLYSDAELVAVDIVRTNRDAFDRTLIGTAATLVAKQLFRRYHEMPEMQFVDGMAPNRWDDTTSFQQATVVRQSPPWFVPPDHLYVSRQQQNLCAATCCATPVAISLSQDDRRIISTTDGPDLADVLLRHYATKYPLNYFATVLTPDLVPCLQPGVIIHVDNHRKDTSYFFTHLAPQISVPYVLVTSRSDASSPELDNHELEHNKIIKWYGQSVKLENINVSTRSSTQERQHELRRVRDKFVSFPLGISVKHNQLRYLSRYLELRNYSNPFRGREQKQLWTDWAASLAREGKSVDALTEVRNVLFVKYGINKMSHKARKTIFEHLCETKSNGNESDYTPLDQVSCSQTQRTPHEIYNAASKYLFGLSPPGSGWDCYRTYELLLLGIIPIVFDRPQGTHDLFEGLPVLLLPSGTNFSALRATDFLRLMREYVTSRAFQDNDFDGWERLFFKYWRRRLLSDGGRHEVLTDQHGAEYYTAWQYTRRTPDVLCSEADNCVGVR</sequence>
<dbReference type="AlphaFoldDB" id="A0A7S0ZXT0"/>
<gene>
    <name evidence="2" type="ORF">NSCI0253_LOCUS10469</name>
</gene>
<evidence type="ECO:0008006" key="3">
    <source>
        <dbReference type="Google" id="ProtNLM"/>
    </source>
</evidence>
<keyword evidence="1" id="KW-0812">Transmembrane</keyword>
<protein>
    <recommendedName>
        <fullName evidence="3">Exostosin GT47 domain-containing protein</fullName>
    </recommendedName>
</protein>
<proteinExistence type="predicted"/>
<feature type="transmembrane region" description="Helical" evidence="1">
    <location>
        <begin position="12"/>
        <end position="32"/>
    </location>
</feature>
<keyword evidence="1" id="KW-1133">Transmembrane helix</keyword>
<reference evidence="2" key="1">
    <citation type="submission" date="2021-01" db="EMBL/GenBank/DDBJ databases">
        <authorList>
            <person name="Corre E."/>
            <person name="Pelletier E."/>
            <person name="Niang G."/>
            <person name="Scheremetjew M."/>
            <person name="Finn R."/>
            <person name="Kale V."/>
            <person name="Holt S."/>
            <person name="Cochrane G."/>
            <person name="Meng A."/>
            <person name="Brown T."/>
            <person name="Cohen L."/>
        </authorList>
    </citation>
    <scope>NUCLEOTIDE SEQUENCE</scope>
</reference>
<evidence type="ECO:0000313" key="2">
    <source>
        <dbReference type="EMBL" id="CAD8836121.1"/>
    </source>
</evidence>
<accession>A0A7S0ZXT0</accession>